<keyword evidence="3" id="KW-1185">Reference proteome</keyword>
<proteinExistence type="predicted"/>
<protein>
    <recommendedName>
        <fullName evidence="4">DUF2846 domain-containing protein</fullName>
    </recommendedName>
</protein>
<keyword evidence="1" id="KW-0812">Transmembrane</keyword>
<name>A0A6L5XF65_9BACT</name>
<keyword evidence="1" id="KW-1133">Transmembrane helix</keyword>
<reference evidence="2 3" key="1">
    <citation type="submission" date="2019-08" db="EMBL/GenBank/DDBJ databases">
        <title>In-depth cultivation of the pig gut microbiome towards novel bacterial diversity and tailored functional studies.</title>
        <authorList>
            <person name="Wylensek D."/>
            <person name="Hitch T.C.A."/>
            <person name="Clavel T."/>
        </authorList>
    </citation>
    <scope>NUCLEOTIDE SEQUENCE [LARGE SCALE GENOMIC DNA]</scope>
    <source>
        <strain evidence="2 3">Oil-RF-744-WCA-WT-10</strain>
    </source>
</reference>
<dbReference type="RefSeq" id="WP_154328470.1">
    <property type="nucleotide sequence ID" value="NZ_CP045696.1"/>
</dbReference>
<evidence type="ECO:0008006" key="4">
    <source>
        <dbReference type="Google" id="ProtNLM"/>
    </source>
</evidence>
<organism evidence="2 3">
    <name type="scientific">Sodaliphilus pleomorphus</name>
    <dbReference type="NCBI Taxonomy" id="2606626"/>
    <lineage>
        <taxon>Bacteria</taxon>
        <taxon>Pseudomonadati</taxon>
        <taxon>Bacteroidota</taxon>
        <taxon>Bacteroidia</taxon>
        <taxon>Bacteroidales</taxon>
        <taxon>Muribaculaceae</taxon>
        <taxon>Sodaliphilus</taxon>
    </lineage>
</organism>
<gene>
    <name evidence="2" type="ORF">FYJ29_09380</name>
</gene>
<dbReference type="AlphaFoldDB" id="A0A6L5XF65"/>
<evidence type="ECO:0000256" key="1">
    <source>
        <dbReference type="SAM" id="Phobius"/>
    </source>
</evidence>
<dbReference type="Proteomes" id="UP000483362">
    <property type="component" value="Unassembled WGS sequence"/>
</dbReference>
<comment type="caution">
    <text evidence="2">The sequence shown here is derived from an EMBL/GenBank/DDBJ whole genome shotgun (WGS) entry which is preliminary data.</text>
</comment>
<evidence type="ECO:0000313" key="3">
    <source>
        <dbReference type="Proteomes" id="UP000483362"/>
    </source>
</evidence>
<sequence length="137" mass="16011">MSYLYVKPKKKHLVELPHYVLVNDQVLGLVKGQVVRIHLPAGSYKVTVRSVYKFIEGSAMVEVGDDETVTCMVSDHEKWWNILFNVDLILWAAKRFVNIGEPWDTVYEVASNGFFAIWLLRLWIIRKRYFKIAIHSN</sequence>
<evidence type="ECO:0000313" key="2">
    <source>
        <dbReference type="EMBL" id="MSS17964.1"/>
    </source>
</evidence>
<dbReference type="EMBL" id="VULT01000014">
    <property type="protein sequence ID" value="MSS17964.1"/>
    <property type="molecule type" value="Genomic_DNA"/>
</dbReference>
<accession>A0A6L5XF65</accession>
<keyword evidence="1" id="KW-0472">Membrane</keyword>
<feature type="transmembrane region" description="Helical" evidence="1">
    <location>
        <begin position="105"/>
        <end position="124"/>
    </location>
</feature>